<evidence type="ECO:0000313" key="2">
    <source>
        <dbReference type="EMBL" id="OYO11651.1"/>
    </source>
</evidence>
<dbReference type="CDD" id="cd11614">
    <property type="entry name" value="SAF_CpaB_FlgA_like"/>
    <property type="match status" value="1"/>
</dbReference>
<dbReference type="Pfam" id="PF08666">
    <property type="entry name" value="SAF"/>
    <property type="match status" value="1"/>
</dbReference>
<protein>
    <submittedName>
        <fullName evidence="2">Flp pilus assembly protein CpaB</fullName>
    </submittedName>
</protein>
<dbReference type="Gene3D" id="3.90.1210.10">
    <property type="entry name" value="Antifreeze-like/N-acetylneuraminic acid synthase C-terminal domain"/>
    <property type="match status" value="1"/>
</dbReference>
<dbReference type="RefSeq" id="WP_094406080.1">
    <property type="nucleotide sequence ID" value="NZ_NMVO01000015.1"/>
</dbReference>
<sequence length="223" mass="22739">MPAESGSVFRPRRTRPPRRTPLASFGRWLLWHRRALAVVCAVAAVLCTLLAARPAPDPGVPVVVAAKPLSGGAPLSAADLKVVSYPTRLAPAERSTDPAALIGRVLTAPVSGGTPLSELSVVSPRAGRGADDQVLAPVRLTDPGVATLLRVGDAVDVLATPIDQGTARVVARGARVAALPGTGTGAGPFATEDSRGALLLLEVQADAAPSLAQNSGRLSIVLR</sequence>
<evidence type="ECO:0000313" key="3">
    <source>
        <dbReference type="Proteomes" id="UP000215896"/>
    </source>
</evidence>
<dbReference type="Proteomes" id="UP000215896">
    <property type="component" value="Unassembled WGS sequence"/>
</dbReference>
<organism evidence="2 3">
    <name type="scientific">Enemella evansiae</name>
    <dbReference type="NCBI Taxonomy" id="2016499"/>
    <lineage>
        <taxon>Bacteria</taxon>
        <taxon>Bacillati</taxon>
        <taxon>Actinomycetota</taxon>
        <taxon>Actinomycetes</taxon>
        <taxon>Propionibacteriales</taxon>
        <taxon>Propionibacteriaceae</taxon>
        <taxon>Enemella</taxon>
    </lineage>
</organism>
<proteinExistence type="predicted"/>
<name>A0A255G7Y4_9ACTN</name>
<gene>
    <name evidence="2" type="ORF">CGZ94_14620</name>
</gene>
<accession>A0A4R6LNH9</accession>
<accession>A0A255G7Y4</accession>
<keyword evidence="3" id="KW-1185">Reference proteome</keyword>
<dbReference type="OrthoDB" id="3728828at2"/>
<evidence type="ECO:0000259" key="1">
    <source>
        <dbReference type="SMART" id="SM00858"/>
    </source>
</evidence>
<dbReference type="SMART" id="SM00858">
    <property type="entry name" value="SAF"/>
    <property type="match status" value="1"/>
</dbReference>
<reference evidence="2 3" key="1">
    <citation type="submission" date="2017-07" db="EMBL/GenBank/DDBJ databases">
        <title>Draft whole genome sequences of clinical Proprionibacteriaceae strains.</title>
        <authorList>
            <person name="Bernier A.-M."/>
            <person name="Bernard K."/>
            <person name="Domingo M.-C."/>
        </authorList>
    </citation>
    <scope>NUCLEOTIDE SEQUENCE [LARGE SCALE GENOMIC DNA]</scope>
    <source>
        <strain evidence="2 3">NML 030167</strain>
    </source>
</reference>
<dbReference type="InterPro" id="IPR013974">
    <property type="entry name" value="SAF"/>
</dbReference>
<dbReference type="AlphaFoldDB" id="A0A255G7Y4"/>
<feature type="domain" description="SAF" evidence="1">
    <location>
        <begin position="60"/>
        <end position="122"/>
    </location>
</feature>
<comment type="caution">
    <text evidence="2">The sequence shown here is derived from an EMBL/GenBank/DDBJ whole genome shotgun (WGS) entry which is preliminary data.</text>
</comment>
<dbReference type="EMBL" id="NMVO01000015">
    <property type="protein sequence ID" value="OYO11651.1"/>
    <property type="molecule type" value="Genomic_DNA"/>
</dbReference>